<protein>
    <submittedName>
        <fullName evidence="2">KH domain-containing, RNA-binding, signal transduction-associated protein 3</fullName>
    </submittedName>
</protein>
<comment type="caution">
    <text evidence="2">The sequence shown here is derived from an EMBL/GenBank/DDBJ whole genome shotgun (WGS) entry which is preliminary data.</text>
</comment>
<gene>
    <name evidence="2" type="primary">KHDRBS3_1</name>
    <name evidence="2" type="ORF">EYF80_022827</name>
</gene>
<dbReference type="AlphaFoldDB" id="A0A4Z2HMV9"/>
<evidence type="ECO:0000313" key="3">
    <source>
        <dbReference type="Proteomes" id="UP000314294"/>
    </source>
</evidence>
<feature type="region of interest" description="Disordered" evidence="1">
    <location>
        <begin position="1"/>
        <end position="23"/>
    </location>
</feature>
<name>A0A4Z2HMV9_9TELE</name>
<dbReference type="EMBL" id="SRLO01000212">
    <property type="protein sequence ID" value="TNN66910.1"/>
    <property type="molecule type" value="Genomic_DNA"/>
</dbReference>
<keyword evidence="3" id="KW-1185">Reference proteome</keyword>
<feature type="region of interest" description="Disordered" evidence="1">
    <location>
        <begin position="108"/>
        <end position="139"/>
    </location>
</feature>
<proteinExistence type="predicted"/>
<evidence type="ECO:0000313" key="2">
    <source>
        <dbReference type="EMBL" id="TNN66910.1"/>
    </source>
</evidence>
<dbReference type="OrthoDB" id="6777263at2759"/>
<accession>A0A4Z2HMV9</accession>
<dbReference type="Proteomes" id="UP000314294">
    <property type="component" value="Unassembled WGS sequence"/>
</dbReference>
<organism evidence="2 3">
    <name type="scientific">Liparis tanakae</name>
    <name type="common">Tanaka's snailfish</name>
    <dbReference type="NCBI Taxonomy" id="230148"/>
    <lineage>
        <taxon>Eukaryota</taxon>
        <taxon>Metazoa</taxon>
        <taxon>Chordata</taxon>
        <taxon>Craniata</taxon>
        <taxon>Vertebrata</taxon>
        <taxon>Euteleostomi</taxon>
        <taxon>Actinopterygii</taxon>
        <taxon>Neopterygii</taxon>
        <taxon>Teleostei</taxon>
        <taxon>Neoteleostei</taxon>
        <taxon>Acanthomorphata</taxon>
        <taxon>Eupercaria</taxon>
        <taxon>Perciformes</taxon>
        <taxon>Cottioidei</taxon>
        <taxon>Cottales</taxon>
        <taxon>Liparidae</taxon>
        <taxon>Liparis</taxon>
    </lineage>
</organism>
<reference evidence="2 3" key="1">
    <citation type="submission" date="2019-03" db="EMBL/GenBank/DDBJ databases">
        <title>First draft genome of Liparis tanakae, snailfish: a comprehensive survey of snailfish specific genes.</title>
        <authorList>
            <person name="Kim W."/>
            <person name="Song I."/>
            <person name="Jeong J.-H."/>
            <person name="Kim D."/>
            <person name="Kim S."/>
            <person name="Ryu S."/>
            <person name="Song J.Y."/>
            <person name="Lee S.K."/>
        </authorList>
    </citation>
    <scope>NUCLEOTIDE SEQUENCE [LARGE SCALE GENOMIC DNA]</scope>
    <source>
        <tissue evidence="2">Muscle</tissue>
    </source>
</reference>
<evidence type="ECO:0000256" key="1">
    <source>
        <dbReference type="SAM" id="MobiDB-lite"/>
    </source>
</evidence>
<sequence length="139" mass="14804">MNAVGNNDDRLQQNLAGDDTGTGGTGRLASAGLALFARSGPASMLRVSGVLGAFGALNPASGEVLPALTDGRTDGLIATSRRSPYAAARNWSSDDYYEYGQSEESYDSYGLEEWPNSRAKAPPARSTKGVYRDQPYTRY</sequence>